<keyword evidence="2" id="KW-0012">Acyltransferase</keyword>
<dbReference type="Gene3D" id="3.30.559.10">
    <property type="entry name" value="Chloramphenicol acetyltransferase-like domain"/>
    <property type="match status" value="2"/>
</dbReference>
<keyword evidence="4" id="KW-1185">Reference proteome</keyword>
<protein>
    <submittedName>
        <fullName evidence="3">Uncharacterized protein</fullName>
    </submittedName>
</protein>
<dbReference type="Pfam" id="PF02458">
    <property type="entry name" value="Transferase"/>
    <property type="match status" value="1"/>
</dbReference>
<evidence type="ECO:0000313" key="4">
    <source>
        <dbReference type="Proteomes" id="UP001472677"/>
    </source>
</evidence>
<organism evidence="3 4">
    <name type="scientific">Hibiscus sabdariffa</name>
    <name type="common">roselle</name>
    <dbReference type="NCBI Taxonomy" id="183260"/>
    <lineage>
        <taxon>Eukaryota</taxon>
        <taxon>Viridiplantae</taxon>
        <taxon>Streptophyta</taxon>
        <taxon>Embryophyta</taxon>
        <taxon>Tracheophyta</taxon>
        <taxon>Spermatophyta</taxon>
        <taxon>Magnoliopsida</taxon>
        <taxon>eudicotyledons</taxon>
        <taxon>Gunneridae</taxon>
        <taxon>Pentapetalae</taxon>
        <taxon>rosids</taxon>
        <taxon>malvids</taxon>
        <taxon>Malvales</taxon>
        <taxon>Malvaceae</taxon>
        <taxon>Malvoideae</taxon>
        <taxon>Hibiscus</taxon>
    </lineage>
</organism>
<accession>A0ABR2G539</accession>
<keyword evidence="1" id="KW-0808">Transferase</keyword>
<evidence type="ECO:0000256" key="2">
    <source>
        <dbReference type="ARBA" id="ARBA00023315"/>
    </source>
</evidence>
<dbReference type="EMBL" id="JBBPBM010000002">
    <property type="protein sequence ID" value="KAK8595697.1"/>
    <property type="molecule type" value="Genomic_DNA"/>
</dbReference>
<comment type="caution">
    <text evidence="3">The sequence shown here is derived from an EMBL/GenBank/DDBJ whole genome shotgun (WGS) entry which is preliminary data.</text>
</comment>
<name>A0ABR2G539_9ROSI</name>
<reference evidence="3 4" key="1">
    <citation type="journal article" date="2024" name="G3 (Bethesda)">
        <title>Genome assembly of Hibiscus sabdariffa L. provides insights into metabolisms of medicinal natural products.</title>
        <authorList>
            <person name="Kim T."/>
        </authorList>
    </citation>
    <scope>NUCLEOTIDE SEQUENCE [LARGE SCALE GENOMIC DNA]</scope>
    <source>
        <strain evidence="3">TK-2024</strain>
        <tissue evidence="3">Old leaves</tissue>
    </source>
</reference>
<proteinExistence type="predicted"/>
<sequence length="463" mass="51668">MATVAESSVKVAEDVSHVSPPPGSVATTSLPLVFFDIQFIGSFPFQRLFFYEFPHPSSYFYQNTLPSLKTSLSLTLQRFFPYAGNLVFPPPPEIPYILYMDGDSLSFLVNESAADFTHLVGDHARHFQEFQALLPKLPPAVPSGGKQKTPLMAVQVTLFPNQGISIGISFFHVAGDGRTLAHFIKTWASLQRSQVPDFTRFDEPLPDFDSRGLIEDPLGLTAIFMNRKWNFDDLSNNPIDKLQVTYNIKKSQVEFLKDLVKKGCKEDNEPEPTIRISTFVVTCAYMWVCLIKLQGTSADDSDEISYFFFAVDCRRHLKLPATYFGNCTIARTVAAKRSELVGEDGFVVAAKAIGKEVVELEKGPLEGTGPDMSKTRHPPIMVVSSPQFRLYEVDFGWGRPRKTEVASLGSLVFLSLFSIAESREEEEEEEEEEEGGVEFGLALAPHELDCFNAILDSGFLKLL</sequence>
<dbReference type="InterPro" id="IPR051504">
    <property type="entry name" value="Plant_metabolite_acyltrans"/>
</dbReference>
<gene>
    <name evidence="3" type="ORF">V6N12_064209</name>
</gene>
<dbReference type="PANTHER" id="PTHR31625">
    <property type="match status" value="1"/>
</dbReference>
<dbReference type="Proteomes" id="UP001472677">
    <property type="component" value="Unassembled WGS sequence"/>
</dbReference>
<dbReference type="InterPro" id="IPR023213">
    <property type="entry name" value="CAT-like_dom_sf"/>
</dbReference>
<evidence type="ECO:0000313" key="3">
    <source>
        <dbReference type="EMBL" id="KAK8595697.1"/>
    </source>
</evidence>
<evidence type="ECO:0000256" key="1">
    <source>
        <dbReference type="ARBA" id="ARBA00022679"/>
    </source>
</evidence>